<feature type="transmembrane region" description="Helical" evidence="6">
    <location>
        <begin position="388"/>
        <end position="409"/>
    </location>
</feature>
<feature type="transmembrane region" description="Helical" evidence="6">
    <location>
        <begin position="94"/>
        <end position="117"/>
    </location>
</feature>
<evidence type="ECO:0000313" key="8">
    <source>
        <dbReference type="Proteomes" id="UP000318297"/>
    </source>
</evidence>
<feature type="transmembrane region" description="Helical" evidence="6">
    <location>
        <begin position="333"/>
        <end position="352"/>
    </location>
</feature>
<name>A0A561EAL3_9MICO</name>
<evidence type="ECO:0000256" key="6">
    <source>
        <dbReference type="SAM" id="Phobius"/>
    </source>
</evidence>
<feature type="transmembrane region" description="Helical" evidence="6">
    <location>
        <begin position="364"/>
        <end position="382"/>
    </location>
</feature>
<reference evidence="7 8" key="1">
    <citation type="submission" date="2019-06" db="EMBL/GenBank/DDBJ databases">
        <title>Sequencing the genomes of 1000 actinobacteria strains.</title>
        <authorList>
            <person name="Klenk H.-P."/>
        </authorList>
    </citation>
    <scope>NUCLEOTIDE SEQUENCE [LARGE SCALE GENOMIC DNA]</scope>
    <source>
        <strain evidence="7 8">DSM 19560</strain>
    </source>
</reference>
<dbReference type="PANTHER" id="PTHR30250">
    <property type="entry name" value="PST FAMILY PREDICTED COLANIC ACID TRANSPORTER"/>
    <property type="match status" value="1"/>
</dbReference>
<feature type="transmembrane region" description="Helical" evidence="6">
    <location>
        <begin position="164"/>
        <end position="184"/>
    </location>
</feature>
<dbReference type="AlphaFoldDB" id="A0A561EAL3"/>
<feature type="transmembrane region" description="Helical" evidence="6">
    <location>
        <begin position="129"/>
        <end position="152"/>
    </location>
</feature>
<feature type="transmembrane region" description="Helical" evidence="6">
    <location>
        <begin position="20"/>
        <end position="40"/>
    </location>
</feature>
<dbReference type="EMBL" id="VIVQ01000001">
    <property type="protein sequence ID" value="TWE12627.1"/>
    <property type="molecule type" value="Genomic_DNA"/>
</dbReference>
<evidence type="ECO:0000313" key="7">
    <source>
        <dbReference type="EMBL" id="TWE12627.1"/>
    </source>
</evidence>
<evidence type="ECO:0000256" key="3">
    <source>
        <dbReference type="ARBA" id="ARBA00022692"/>
    </source>
</evidence>
<keyword evidence="5 6" id="KW-0472">Membrane</keyword>
<comment type="subcellular location">
    <subcellularLocation>
        <location evidence="1">Cell membrane</location>
        <topology evidence="1">Multi-pass membrane protein</topology>
    </subcellularLocation>
</comment>
<keyword evidence="2" id="KW-1003">Cell membrane</keyword>
<feature type="transmembrane region" description="Helical" evidence="6">
    <location>
        <begin position="190"/>
        <end position="208"/>
    </location>
</feature>
<feature type="transmembrane region" description="Helical" evidence="6">
    <location>
        <begin position="293"/>
        <end position="313"/>
    </location>
</feature>
<comment type="caution">
    <text evidence="7">The sequence shown here is derived from an EMBL/GenBank/DDBJ whole genome shotgun (WGS) entry which is preliminary data.</text>
</comment>
<evidence type="ECO:0000256" key="2">
    <source>
        <dbReference type="ARBA" id="ARBA00022475"/>
    </source>
</evidence>
<sequence>MAPTVPHRARKPAPTALKGAVLGVAMGMSNALGYLVVMLLSRPLGPAEFGGYTALSTYGVLLAIPAGVFQVVVARRLSRRAGDADGSGAGSDALQTTGLAPAAVLGVAFFAVTAAISAPLAEAFHLHSALSAVLLGAMLVPMMVTGCFQGILLGRHRLRALSALYLITAVTRVVAAAAAAIDHLDVTEVFAAMFLAAAATAVAGAWLCRHDIRLVPPNAPGVAAEMLRSNSTLAAYVALTNIDVLFARHFLSPHESGGYALASTFGRAICWGTQFVALLIVPRMHGADAARTLLRASALVLGIGLVGFGIVAIDPQWWITVAGGSDYREFGHLALLFVVLGMAWAVAQIWLFSEMGANRGILGALTWAVIVAEAAAIAVWLHHNAAQIVGTCLTGALLIALTGLVRVVARHRTRLAMPEESVIVVADRP</sequence>
<dbReference type="InterPro" id="IPR050833">
    <property type="entry name" value="Poly_Biosynth_Transport"/>
</dbReference>
<organism evidence="7 8">
    <name type="scientific">Rudaeicoccus suwonensis</name>
    <dbReference type="NCBI Taxonomy" id="657409"/>
    <lineage>
        <taxon>Bacteria</taxon>
        <taxon>Bacillati</taxon>
        <taxon>Actinomycetota</taxon>
        <taxon>Actinomycetes</taxon>
        <taxon>Micrococcales</taxon>
        <taxon>Dermacoccaceae</taxon>
        <taxon>Rudaeicoccus</taxon>
    </lineage>
</organism>
<keyword evidence="8" id="KW-1185">Reference proteome</keyword>
<dbReference type="InterPro" id="IPR002797">
    <property type="entry name" value="Polysacc_synth"/>
</dbReference>
<gene>
    <name evidence="7" type="ORF">BKA23_1442</name>
</gene>
<protein>
    <submittedName>
        <fullName evidence="7">O-antigen/teichoic acid export membrane protein</fullName>
    </submittedName>
</protein>
<dbReference type="Pfam" id="PF01943">
    <property type="entry name" value="Polysacc_synt"/>
    <property type="match status" value="1"/>
</dbReference>
<dbReference type="RefSeq" id="WP_170226408.1">
    <property type="nucleotide sequence ID" value="NZ_VIVQ01000001.1"/>
</dbReference>
<evidence type="ECO:0000256" key="4">
    <source>
        <dbReference type="ARBA" id="ARBA00022989"/>
    </source>
</evidence>
<proteinExistence type="predicted"/>
<accession>A0A561EAL3</accession>
<evidence type="ECO:0000256" key="1">
    <source>
        <dbReference type="ARBA" id="ARBA00004651"/>
    </source>
</evidence>
<evidence type="ECO:0000256" key="5">
    <source>
        <dbReference type="ARBA" id="ARBA00023136"/>
    </source>
</evidence>
<dbReference type="PANTHER" id="PTHR30250:SF11">
    <property type="entry name" value="O-ANTIGEN TRANSPORTER-RELATED"/>
    <property type="match status" value="1"/>
</dbReference>
<keyword evidence="3 6" id="KW-0812">Transmembrane</keyword>
<feature type="transmembrane region" description="Helical" evidence="6">
    <location>
        <begin position="52"/>
        <end position="73"/>
    </location>
</feature>
<keyword evidence="4 6" id="KW-1133">Transmembrane helix</keyword>
<dbReference type="Proteomes" id="UP000318297">
    <property type="component" value="Unassembled WGS sequence"/>
</dbReference>
<dbReference type="GO" id="GO:0005886">
    <property type="term" value="C:plasma membrane"/>
    <property type="evidence" value="ECO:0007669"/>
    <property type="project" value="UniProtKB-SubCell"/>
</dbReference>